<dbReference type="HOGENOM" id="CLU_045470_0_0_1"/>
<dbReference type="InterPro" id="IPR053198">
    <property type="entry name" value="Gynoecium_Dev_Regulator"/>
</dbReference>
<name>G7K5Z8_MEDTR</name>
<dbReference type="PaxDb" id="3880-AES98328"/>
<dbReference type="Gene3D" id="3.10.20.90">
    <property type="entry name" value="Phosphatidylinositol 3-kinase Catalytic Subunit, Chain A, domain 1"/>
    <property type="match status" value="1"/>
</dbReference>
<evidence type="ECO:0000256" key="1">
    <source>
        <dbReference type="SAM" id="MobiDB-lite"/>
    </source>
</evidence>
<accession>G7K5Z8</accession>
<dbReference type="EnsemblPlants" id="AES98328">
    <property type="protein sequence ID" value="AES98328"/>
    <property type="gene ID" value="MTR_5g067120"/>
</dbReference>
<dbReference type="STRING" id="3880.G7K5Z8"/>
<dbReference type="PANTHER" id="PTHR31066">
    <property type="entry name" value="OS05G0427100 PROTEIN-RELATED"/>
    <property type="match status" value="1"/>
</dbReference>
<reference evidence="3 6" key="2">
    <citation type="journal article" date="2014" name="BMC Genomics">
        <title>An improved genome release (version Mt4.0) for the model legume Medicago truncatula.</title>
        <authorList>
            <person name="Tang H."/>
            <person name="Krishnakumar V."/>
            <person name="Bidwell S."/>
            <person name="Rosen B."/>
            <person name="Chan A."/>
            <person name="Zhou S."/>
            <person name="Gentzbittel L."/>
            <person name="Childs K.L."/>
            <person name="Yandell M."/>
            <person name="Gundlach H."/>
            <person name="Mayer K.F."/>
            <person name="Schwartz D.C."/>
            <person name="Town C.D."/>
        </authorList>
    </citation>
    <scope>GENOME REANNOTATION</scope>
    <source>
        <strain evidence="5 6">cv. Jemalong A17</strain>
    </source>
</reference>
<organism evidence="3 6">
    <name type="scientific">Medicago truncatula</name>
    <name type="common">Barrel medic</name>
    <name type="synonym">Medicago tribuloides</name>
    <dbReference type="NCBI Taxonomy" id="3880"/>
    <lineage>
        <taxon>Eukaryota</taxon>
        <taxon>Viridiplantae</taxon>
        <taxon>Streptophyta</taxon>
        <taxon>Embryophyta</taxon>
        <taxon>Tracheophyta</taxon>
        <taxon>Spermatophyta</taxon>
        <taxon>Magnoliopsida</taxon>
        <taxon>eudicotyledons</taxon>
        <taxon>Gunneridae</taxon>
        <taxon>Pentapetalae</taxon>
        <taxon>rosids</taxon>
        <taxon>fabids</taxon>
        <taxon>Fabales</taxon>
        <taxon>Fabaceae</taxon>
        <taxon>Papilionoideae</taxon>
        <taxon>50 kb inversion clade</taxon>
        <taxon>NPAAA clade</taxon>
        <taxon>Hologalegina</taxon>
        <taxon>IRL clade</taxon>
        <taxon>Trifolieae</taxon>
        <taxon>Medicago</taxon>
    </lineage>
</organism>
<dbReference type="EMBL" id="CM001221">
    <property type="protein sequence ID" value="AES98328.1"/>
    <property type="molecule type" value="Genomic_DNA"/>
</dbReference>
<dbReference type="Proteomes" id="UP000265566">
    <property type="component" value="Chromosome 5"/>
</dbReference>
<dbReference type="PANTHER" id="PTHR31066:SF85">
    <property type="entry name" value="OS02G0809100 PROTEIN"/>
    <property type="match status" value="1"/>
</dbReference>
<dbReference type="EMBL" id="PSQE01000005">
    <property type="protein sequence ID" value="RHN56304.1"/>
    <property type="molecule type" value="Genomic_DNA"/>
</dbReference>
<protein>
    <submittedName>
        <fullName evidence="3">PB1 domain protein</fullName>
    </submittedName>
    <submittedName>
        <fullName evidence="4">Putative PB1 domain-containing protein</fullName>
    </submittedName>
</protein>
<evidence type="ECO:0000313" key="3">
    <source>
        <dbReference type="EMBL" id="AES98328.1"/>
    </source>
</evidence>
<reference evidence="4" key="4">
    <citation type="journal article" date="2018" name="Nat. Plants">
        <title>Whole-genome landscape of Medicago truncatula symbiotic genes.</title>
        <authorList>
            <person name="Pecrix Y."/>
            <person name="Gamas P."/>
            <person name="Carrere S."/>
        </authorList>
    </citation>
    <scope>NUCLEOTIDE SEQUENCE</scope>
    <source>
        <tissue evidence="4">Leaves</tissue>
    </source>
</reference>
<dbReference type="SMART" id="SM00666">
    <property type="entry name" value="PB1"/>
    <property type="match status" value="1"/>
</dbReference>
<dbReference type="OrthoDB" id="1938580at2759"/>
<feature type="region of interest" description="Disordered" evidence="1">
    <location>
        <begin position="157"/>
        <end position="197"/>
    </location>
</feature>
<dbReference type="Gramene" id="rna31683">
    <property type="protein sequence ID" value="RHN56304.1"/>
    <property type="gene ID" value="gene31683"/>
</dbReference>
<dbReference type="AlphaFoldDB" id="G7K5Z8"/>
<dbReference type="Proteomes" id="UP000002051">
    <property type="component" value="Chromosome 5"/>
</dbReference>
<evidence type="ECO:0000313" key="6">
    <source>
        <dbReference type="Proteomes" id="UP000002051"/>
    </source>
</evidence>
<keyword evidence="6" id="KW-1185">Reference proteome</keyword>
<reference evidence="3 6" key="1">
    <citation type="journal article" date="2011" name="Nature">
        <title>The Medicago genome provides insight into the evolution of rhizobial symbioses.</title>
        <authorList>
            <person name="Young N.D."/>
            <person name="Debelle F."/>
            <person name="Oldroyd G.E."/>
            <person name="Geurts R."/>
            <person name="Cannon S.B."/>
            <person name="Udvardi M.K."/>
            <person name="Benedito V.A."/>
            <person name="Mayer K.F."/>
            <person name="Gouzy J."/>
            <person name="Schoof H."/>
            <person name="Van de Peer Y."/>
            <person name="Proost S."/>
            <person name="Cook D.R."/>
            <person name="Meyers B.C."/>
            <person name="Spannagl M."/>
            <person name="Cheung F."/>
            <person name="De Mita S."/>
            <person name="Krishnakumar V."/>
            <person name="Gundlach H."/>
            <person name="Zhou S."/>
            <person name="Mudge J."/>
            <person name="Bharti A.K."/>
            <person name="Murray J.D."/>
            <person name="Naoumkina M.A."/>
            <person name="Rosen B."/>
            <person name="Silverstein K.A."/>
            <person name="Tang H."/>
            <person name="Rombauts S."/>
            <person name="Zhao P.X."/>
            <person name="Zhou P."/>
            <person name="Barbe V."/>
            <person name="Bardou P."/>
            <person name="Bechner M."/>
            <person name="Bellec A."/>
            <person name="Berger A."/>
            <person name="Berges H."/>
            <person name="Bidwell S."/>
            <person name="Bisseling T."/>
            <person name="Choisne N."/>
            <person name="Couloux A."/>
            <person name="Denny R."/>
            <person name="Deshpande S."/>
            <person name="Dai X."/>
            <person name="Doyle J.J."/>
            <person name="Dudez A.M."/>
            <person name="Farmer A.D."/>
            <person name="Fouteau S."/>
            <person name="Franken C."/>
            <person name="Gibelin C."/>
            <person name="Gish J."/>
            <person name="Goldstein S."/>
            <person name="Gonzalez A.J."/>
            <person name="Green P.J."/>
            <person name="Hallab A."/>
            <person name="Hartog M."/>
            <person name="Hua A."/>
            <person name="Humphray S.J."/>
            <person name="Jeong D.H."/>
            <person name="Jing Y."/>
            <person name="Jocker A."/>
            <person name="Kenton S.M."/>
            <person name="Kim D.J."/>
            <person name="Klee K."/>
            <person name="Lai H."/>
            <person name="Lang C."/>
            <person name="Lin S."/>
            <person name="Macmil S.L."/>
            <person name="Magdelenat G."/>
            <person name="Matthews L."/>
            <person name="McCorrison J."/>
            <person name="Monaghan E.L."/>
            <person name="Mun J.H."/>
            <person name="Najar F.Z."/>
            <person name="Nicholson C."/>
            <person name="Noirot C."/>
            <person name="O'Bleness M."/>
            <person name="Paule C.R."/>
            <person name="Poulain J."/>
            <person name="Prion F."/>
            <person name="Qin B."/>
            <person name="Qu C."/>
            <person name="Retzel E.F."/>
            <person name="Riddle C."/>
            <person name="Sallet E."/>
            <person name="Samain S."/>
            <person name="Samson N."/>
            <person name="Sanders I."/>
            <person name="Saurat O."/>
            <person name="Scarpelli C."/>
            <person name="Schiex T."/>
            <person name="Segurens B."/>
            <person name="Severin A.J."/>
            <person name="Sherrier D.J."/>
            <person name="Shi R."/>
            <person name="Sims S."/>
            <person name="Singer S.R."/>
            <person name="Sinharoy S."/>
            <person name="Sterck L."/>
            <person name="Viollet A."/>
            <person name="Wang B.B."/>
            <person name="Wang K."/>
            <person name="Wang M."/>
            <person name="Wang X."/>
            <person name="Warfsmann J."/>
            <person name="Weissenbach J."/>
            <person name="White D.D."/>
            <person name="White J.D."/>
            <person name="Wiley G.B."/>
            <person name="Wincker P."/>
            <person name="Xing Y."/>
            <person name="Yang L."/>
            <person name="Yao Z."/>
            <person name="Ying F."/>
            <person name="Zhai J."/>
            <person name="Zhou L."/>
            <person name="Zuber A."/>
            <person name="Denarie J."/>
            <person name="Dixon R.A."/>
            <person name="May G.D."/>
            <person name="Schwartz D.C."/>
            <person name="Rogers J."/>
            <person name="Quetier F."/>
            <person name="Town C.D."/>
            <person name="Roe B.A."/>
        </authorList>
    </citation>
    <scope>NUCLEOTIDE SEQUENCE [LARGE SCALE GENOMIC DNA]</scope>
    <source>
        <strain evidence="3">A17</strain>
        <strain evidence="5 6">cv. Jemalong A17</strain>
    </source>
</reference>
<gene>
    <name evidence="5" type="primary">11419708</name>
    <name evidence="3" type="ordered locus">MTR_5g067120</name>
    <name evidence="4" type="ORF">MtrunA17_Chr5g0428011</name>
</gene>
<sequence length="383" mass="42373">MEYQSFNSSPNYHELLKHRSSYTSSKVKLMVSFGGEIRPSLQDDHHFWYIGGTTKIIMVDRNIKFSDLVEKLSSTMFADACFKYQLPGEDLNDLISVHNDDDLENMMVEYDRMCRASPKQPVRLRLFLFPVRANNKNGHNSRSYSLFELLNSVHVPKFEDSSPPPMEDSTPPPPPPPEDSSPPPPSLTTMNPDLSQVECPETLPDLAAKDTNCGPEMVVETKIQEIQKVESVMDEQEVKVDGENGDVEVYPEENAEKVISLVTDEPAEEPAAAEDPVPEAPPGSFCSCGVQFPEPGLVPEPLSVQSSFTPEMHNLAADGYYSTGYSTELLPVYLIPTSSGLYQAMRPVTGPIGEPVYFAYVPVVNEVDYNGGQYAPNGSALPL</sequence>
<reference evidence="5" key="3">
    <citation type="submission" date="2015-04" db="UniProtKB">
        <authorList>
            <consortium name="EnsemblPlants"/>
        </authorList>
    </citation>
    <scope>IDENTIFICATION</scope>
    <source>
        <strain evidence="5">cv. Jemalong A17</strain>
    </source>
</reference>
<proteinExistence type="predicted"/>
<feature type="compositionally biased region" description="Pro residues" evidence="1">
    <location>
        <begin position="162"/>
        <end position="186"/>
    </location>
</feature>
<feature type="domain" description="PB1" evidence="2">
    <location>
        <begin position="26"/>
        <end position="131"/>
    </location>
</feature>
<evidence type="ECO:0000313" key="4">
    <source>
        <dbReference type="EMBL" id="RHN56304.1"/>
    </source>
</evidence>
<dbReference type="Pfam" id="PF00564">
    <property type="entry name" value="PB1"/>
    <property type="match status" value="1"/>
</dbReference>
<dbReference type="KEGG" id="mtr:11419708"/>
<evidence type="ECO:0000313" key="5">
    <source>
        <dbReference type="EnsemblPlants" id="AES98328"/>
    </source>
</evidence>
<evidence type="ECO:0000259" key="2">
    <source>
        <dbReference type="SMART" id="SM00666"/>
    </source>
</evidence>
<dbReference type="SUPFAM" id="SSF54277">
    <property type="entry name" value="CAD &amp; PB1 domains"/>
    <property type="match status" value="1"/>
</dbReference>
<dbReference type="eggNOG" id="ENOG502QUUM">
    <property type="taxonomic scope" value="Eukaryota"/>
</dbReference>
<dbReference type="InterPro" id="IPR000270">
    <property type="entry name" value="PB1_dom"/>
</dbReference>
<dbReference type="CDD" id="cd06410">
    <property type="entry name" value="PB1_UP2"/>
    <property type="match status" value="1"/>
</dbReference>